<keyword evidence="1" id="KW-1133">Transmembrane helix</keyword>
<feature type="transmembrane region" description="Helical" evidence="1">
    <location>
        <begin position="101"/>
        <end position="119"/>
    </location>
</feature>
<dbReference type="OrthoDB" id="8584557at2"/>
<gene>
    <name evidence="3" type="ORF">SAMN05421829_105190</name>
</gene>
<proteinExistence type="predicted"/>
<feature type="transmembrane region" description="Helical" evidence="1">
    <location>
        <begin position="241"/>
        <end position="261"/>
    </location>
</feature>
<dbReference type="InterPro" id="IPR037185">
    <property type="entry name" value="EmrE-like"/>
</dbReference>
<dbReference type="EMBL" id="FTMD01000005">
    <property type="protein sequence ID" value="SIQ59594.1"/>
    <property type="molecule type" value="Genomic_DNA"/>
</dbReference>
<evidence type="ECO:0000313" key="3">
    <source>
        <dbReference type="EMBL" id="SIQ59594.1"/>
    </source>
</evidence>
<dbReference type="Pfam" id="PF00892">
    <property type="entry name" value="EamA"/>
    <property type="match status" value="2"/>
</dbReference>
<sequence>MNAPAAHHPIRGILYLMGALALFALLDTVSKTLAARHPVAVVVWGRYFAHFLITLVVFLPRYGTSLFKSARPGLQLVRGLTLVGTTGAVVAAFQHMPLAEVTALVFVTPFLVTILAVSFLGEKMPAWRWIPVIVGFSGVLLIARPSGNAFNIGVVFVLLGAVCYAVYQVLTRKLSAVDRSVTQLSYTALIGAATMCVLVPRYWVPGALDLRDWLLTGSLGVLAASGHLLMIMALRAAPATTLSPFTYAQLVWATLLGWLVFGDFPDGLSLAGMGIIVASGVVVAYSERFGKSG</sequence>
<keyword evidence="4" id="KW-1185">Reference proteome</keyword>
<evidence type="ECO:0000313" key="4">
    <source>
        <dbReference type="Proteomes" id="UP000186819"/>
    </source>
</evidence>
<feature type="transmembrane region" description="Helical" evidence="1">
    <location>
        <begin position="182"/>
        <end position="203"/>
    </location>
</feature>
<keyword evidence="1" id="KW-0472">Membrane</keyword>
<dbReference type="AlphaFoldDB" id="A0A1N6U1W3"/>
<feature type="transmembrane region" description="Helical" evidence="1">
    <location>
        <begin position="126"/>
        <end position="143"/>
    </location>
</feature>
<keyword evidence="1" id="KW-0812">Transmembrane</keyword>
<reference evidence="4" key="1">
    <citation type="submission" date="2017-01" db="EMBL/GenBank/DDBJ databases">
        <authorList>
            <person name="Varghese N."/>
            <person name="Submissions S."/>
        </authorList>
    </citation>
    <scope>NUCLEOTIDE SEQUENCE [LARGE SCALE GENOMIC DNA]</scope>
    <source>
        <strain evidence="4">ATCC 51758</strain>
    </source>
</reference>
<dbReference type="PANTHER" id="PTHR22911:SF103">
    <property type="entry name" value="BLR2811 PROTEIN"/>
    <property type="match status" value="1"/>
</dbReference>
<dbReference type="STRING" id="34027.SAMN05421829_105190"/>
<evidence type="ECO:0000259" key="2">
    <source>
        <dbReference type="Pfam" id="PF00892"/>
    </source>
</evidence>
<evidence type="ECO:0000256" key="1">
    <source>
        <dbReference type="SAM" id="Phobius"/>
    </source>
</evidence>
<accession>A0A1N6U1W3</accession>
<organism evidence="3 4">
    <name type="scientific">Aromatoleum tolulyticum</name>
    <dbReference type="NCBI Taxonomy" id="34027"/>
    <lineage>
        <taxon>Bacteria</taxon>
        <taxon>Pseudomonadati</taxon>
        <taxon>Pseudomonadota</taxon>
        <taxon>Betaproteobacteria</taxon>
        <taxon>Rhodocyclales</taxon>
        <taxon>Rhodocyclaceae</taxon>
        <taxon>Aromatoleum</taxon>
    </lineage>
</organism>
<dbReference type="SUPFAM" id="SSF103481">
    <property type="entry name" value="Multidrug resistance efflux transporter EmrE"/>
    <property type="match status" value="2"/>
</dbReference>
<protein>
    <submittedName>
        <fullName evidence="3">Threonine/homoserine efflux transporter RhtA</fullName>
    </submittedName>
</protein>
<feature type="transmembrane region" description="Helical" evidence="1">
    <location>
        <begin position="76"/>
        <end position="95"/>
    </location>
</feature>
<feature type="transmembrane region" description="Helical" evidence="1">
    <location>
        <begin position="149"/>
        <end position="170"/>
    </location>
</feature>
<dbReference type="InterPro" id="IPR000620">
    <property type="entry name" value="EamA_dom"/>
</dbReference>
<feature type="transmembrane region" description="Helical" evidence="1">
    <location>
        <begin position="267"/>
        <end position="285"/>
    </location>
</feature>
<feature type="transmembrane region" description="Helical" evidence="1">
    <location>
        <begin position="215"/>
        <end position="234"/>
    </location>
</feature>
<dbReference type="Proteomes" id="UP000186819">
    <property type="component" value="Unassembled WGS sequence"/>
</dbReference>
<dbReference type="PANTHER" id="PTHR22911">
    <property type="entry name" value="ACYL-MALONYL CONDENSING ENZYME-RELATED"/>
    <property type="match status" value="1"/>
</dbReference>
<dbReference type="GO" id="GO:0016020">
    <property type="term" value="C:membrane"/>
    <property type="evidence" value="ECO:0007669"/>
    <property type="project" value="InterPro"/>
</dbReference>
<feature type="domain" description="EamA" evidence="2">
    <location>
        <begin position="11"/>
        <end position="143"/>
    </location>
</feature>
<feature type="transmembrane region" description="Helical" evidence="1">
    <location>
        <begin position="44"/>
        <end position="64"/>
    </location>
</feature>
<dbReference type="RefSeq" id="WP_076601874.1">
    <property type="nucleotide sequence ID" value="NZ_FTMD01000005.1"/>
</dbReference>
<feature type="domain" description="EamA" evidence="2">
    <location>
        <begin position="152"/>
        <end position="283"/>
    </location>
</feature>
<name>A0A1N6U1W3_9RHOO</name>